<dbReference type="EMBL" id="LNZH02000204">
    <property type="protein sequence ID" value="OCB86155.1"/>
    <property type="molecule type" value="Genomic_DNA"/>
</dbReference>
<feature type="compositionally biased region" description="Polar residues" evidence="1">
    <location>
        <begin position="209"/>
        <end position="218"/>
    </location>
</feature>
<dbReference type="OrthoDB" id="289721at2759"/>
<protein>
    <submittedName>
        <fullName evidence="3">RabGAP/TBC</fullName>
    </submittedName>
</protein>
<dbReference type="SUPFAM" id="SSF47923">
    <property type="entry name" value="Ypt/Rab-GAP domain of gyp1p"/>
    <property type="match status" value="2"/>
</dbReference>
<dbReference type="SMART" id="SM00164">
    <property type="entry name" value="TBC"/>
    <property type="match status" value="1"/>
</dbReference>
<evidence type="ECO:0000256" key="1">
    <source>
        <dbReference type="SAM" id="MobiDB-lite"/>
    </source>
</evidence>
<dbReference type="PANTHER" id="PTHR47219:SF15">
    <property type="entry name" value="TBC1 DOMAIN FAMILY MEMBER 12 ISOFORM X1"/>
    <property type="match status" value="1"/>
</dbReference>
<name>A0A9Q5HUC7_SANBA</name>
<dbReference type="PROSITE" id="PS50086">
    <property type="entry name" value="TBC_RABGAP"/>
    <property type="match status" value="1"/>
</dbReference>
<dbReference type="InterPro" id="IPR050302">
    <property type="entry name" value="Rab_GAP_TBC_domain"/>
</dbReference>
<accession>A0A9Q5HUC7</accession>
<dbReference type="Gene3D" id="1.10.472.80">
    <property type="entry name" value="Ypt/Rab-GAP domain of gyp1p, domain 3"/>
    <property type="match status" value="1"/>
</dbReference>
<feature type="region of interest" description="Disordered" evidence="1">
    <location>
        <begin position="209"/>
        <end position="232"/>
    </location>
</feature>
<feature type="compositionally biased region" description="Basic and acidic residues" evidence="1">
    <location>
        <begin position="1"/>
        <end position="12"/>
    </location>
</feature>
<gene>
    <name evidence="3" type="ORF">A7U60_g6744</name>
</gene>
<proteinExistence type="predicted"/>
<feature type="region of interest" description="Disordered" evidence="1">
    <location>
        <begin position="1"/>
        <end position="144"/>
    </location>
</feature>
<dbReference type="PANTHER" id="PTHR47219">
    <property type="entry name" value="RAB GTPASE-ACTIVATING PROTEIN 1-LIKE"/>
    <property type="match status" value="1"/>
</dbReference>
<feature type="compositionally biased region" description="Acidic residues" evidence="1">
    <location>
        <begin position="33"/>
        <end position="42"/>
    </location>
</feature>
<dbReference type="AlphaFoldDB" id="A0A9Q5HUC7"/>
<feature type="compositionally biased region" description="Polar residues" evidence="1">
    <location>
        <begin position="86"/>
        <end position="102"/>
    </location>
</feature>
<dbReference type="Gene3D" id="1.10.10.750">
    <property type="entry name" value="Ypt/Rab-GAP domain of gyp1p, domain 1"/>
    <property type="match status" value="1"/>
</dbReference>
<dbReference type="InterPro" id="IPR000195">
    <property type="entry name" value="Rab-GAP-TBC_dom"/>
</dbReference>
<dbReference type="Pfam" id="PF00566">
    <property type="entry name" value="RabGAP-TBC"/>
    <property type="match status" value="1"/>
</dbReference>
<evidence type="ECO:0000313" key="4">
    <source>
        <dbReference type="Proteomes" id="UP000757232"/>
    </source>
</evidence>
<dbReference type="InterPro" id="IPR035969">
    <property type="entry name" value="Rab-GAP_TBC_sf"/>
</dbReference>
<evidence type="ECO:0000259" key="2">
    <source>
        <dbReference type="PROSITE" id="PS50086"/>
    </source>
</evidence>
<keyword evidence="4" id="KW-1185">Reference proteome</keyword>
<dbReference type="GO" id="GO:0031267">
    <property type="term" value="F:small GTPase binding"/>
    <property type="evidence" value="ECO:0007669"/>
    <property type="project" value="TreeGrafter"/>
</dbReference>
<feature type="domain" description="Rab-GAP TBC" evidence="2">
    <location>
        <begin position="319"/>
        <end position="524"/>
    </location>
</feature>
<organism evidence="3 4">
    <name type="scientific">Sanghuangporus baumii</name>
    <name type="common">Phellinus baumii</name>
    <dbReference type="NCBI Taxonomy" id="108892"/>
    <lineage>
        <taxon>Eukaryota</taxon>
        <taxon>Fungi</taxon>
        <taxon>Dikarya</taxon>
        <taxon>Basidiomycota</taxon>
        <taxon>Agaricomycotina</taxon>
        <taxon>Agaricomycetes</taxon>
        <taxon>Hymenochaetales</taxon>
        <taxon>Hymenochaetaceae</taxon>
        <taxon>Sanghuangporus</taxon>
    </lineage>
</organism>
<comment type="caution">
    <text evidence="3">The sequence shown here is derived from an EMBL/GenBank/DDBJ whole genome shotgun (WGS) entry which is preliminary data.</text>
</comment>
<sequence length="561" mass="62175">MASSEDMHHDIDLSAEETPKSSSGTRRFSIDEAFSDGGDDNFDFSSEAIRRELARSSQTAHSVSDDAEADCEDIQIQPSYDDPDASVSTFDINASAPTPDRTSVSSPRSPESHEPESPQHDVSADGVHTSPKDEINSPTEGVHHSFPSVVIDLSKDTATQVIVLPSVDSETSQVRSGTSMDSVAAVSDASGHSKNGSVLAAALSTSQSLPVAATSTRPPTHRPTKSTGPSALEKVVSKTRPTFLPPKAKDEDLRHYADWEIMMKQSKAAEEKKRKLRQERRLAREHAVEESISIWEHQIIPDWKNAMRDPKLRKIWWNGIPPKLRGIVWEKTVGNGLALSKDTYRTCFARASRALAAGTFPTTTLNLIDADIRSTLPTLHIFTPNVGPMYQDLLDLLCAWVVSRSDEGLGYVMGASKIAAMFLLNMQPPSAFVTMRNLLERHCMRSFYGGMACKEDVEAYYRFGPVSRVADQPTDLACDSVYFNFKQHQISPAAYFPEWIIPLFLDHLPLEACARIWDVLVLEGDSFLFRAALGILASLEARLFFPERKELLSLLRRVSFY</sequence>
<dbReference type="Gene3D" id="1.10.8.270">
    <property type="entry name" value="putative rabgap domain of human tbc1 domain family member 14 like domains"/>
    <property type="match status" value="1"/>
</dbReference>
<reference evidence="3" key="1">
    <citation type="submission" date="2016-06" db="EMBL/GenBank/DDBJ databases">
        <title>Draft Genome sequence of the fungus Inonotus baumii.</title>
        <authorList>
            <person name="Zhu H."/>
            <person name="Lin W."/>
        </authorList>
    </citation>
    <scope>NUCLEOTIDE SEQUENCE</scope>
    <source>
        <strain evidence="3">821</strain>
    </source>
</reference>
<feature type="compositionally biased region" description="Basic and acidic residues" evidence="1">
    <location>
        <begin position="110"/>
        <end position="123"/>
    </location>
</feature>
<dbReference type="Proteomes" id="UP000757232">
    <property type="component" value="Unassembled WGS sequence"/>
</dbReference>
<evidence type="ECO:0000313" key="3">
    <source>
        <dbReference type="EMBL" id="OCB86155.1"/>
    </source>
</evidence>
<dbReference type="GO" id="GO:0005096">
    <property type="term" value="F:GTPase activator activity"/>
    <property type="evidence" value="ECO:0007669"/>
    <property type="project" value="TreeGrafter"/>
</dbReference>